<dbReference type="STRING" id="1962155.B1813_22100"/>
<dbReference type="EMBL" id="MWIH01000009">
    <property type="protein sequence ID" value="OQO89768.1"/>
    <property type="molecule type" value="Genomic_DNA"/>
</dbReference>
<gene>
    <name evidence="2" type="ORF">B1813_22100</name>
</gene>
<evidence type="ECO:0000313" key="3">
    <source>
        <dbReference type="Proteomes" id="UP000192591"/>
    </source>
</evidence>
<name>A0A1V8ZY92_SACPI</name>
<dbReference type="AlphaFoldDB" id="A0A1V8ZY92"/>
<evidence type="ECO:0000256" key="1">
    <source>
        <dbReference type="SAM" id="Coils"/>
    </source>
</evidence>
<accession>A0A1V8ZY92</accession>
<protein>
    <submittedName>
        <fullName evidence="2">Uncharacterized protein</fullName>
    </submittedName>
</protein>
<reference evidence="2 3" key="1">
    <citation type="submission" date="2017-02" db="EMBL/GenBank/DDBJ databases">
        <title>Draft genome of Saccharomonospora sp. 154.</title>
        <authorList>
            <person name="Alonso-Carmona G.S."/>
            <person name="De La Haba R."/>
            <person name="Vera-Gargallo B."/>
            <person name="Sandoval-Trujillo A.H."/>
            <person name="Ramirez-Duran N."/>
            <person name="Ventosa A."/>
        </authorList>
    </citation>
    <scope>NUCLEOTIDE SEQUENCE [LARGE SCALE GENOMIC DNA]</scope>
    <source>
        <strain evidence="2 3">LRS4.154</strain>
    </source>
</reference>
<evidence type="ECO:0000313" key="2">
    <source>
        <dbReference type="EMBL" id="OQO89768.1"/>
    </source>
</evidence>
<organism evidence="2 3">
    <name type="scientific">Saccharomonospora piscinae</name>
    <dbReference type="NCBI Taxonomy" id="687388"/>
    <lineage>
        <taxon>Bacteria</taxon>
        <taxon>Bacillati</taxon>
        <taxon>Actinomycetota</taxon>
        <taxon>Actinomycetes</taxon>
        <taxon>Pseudonocardiales</taxon>
        <taxon>Pseudonocardiaceae</taxon>
        <taxon>Saccharomonospora</taxon>
    </lineage>
</organism>
<keyword evidence="1" id="KW-0175">Coiled coil</keyword>
<sequence length="134" mass="15048">MAARAKREGVSPGELKGRLLAEGYAQRDHPGIVFRGPWHDRRAALAEGPDVWEVASRLRELDGPEEHRIAVLCEETALHPRHVRIAIDYAAEHLDEVLERIERNEEAAKRSRRAVQRRAALFAAVPDPGGRPRA</sequence>
<proteinExistence type="predicted"/>
<comment type="caution">
    <text evidence="2">The sequence shown here is derived from an EMBL/GenBank/DDBJ whole genome shotgun (WGS) entry which is preliminary data.</text>
</comment>
<feature type="coiled-coil region" evidence="1">
    <location>
        <begin position="91"/>
        <end position="118"/>
    </location>
</feature>
<keyword evidence="3" id="KW-1185">Reference proteome</keyword>
<dbReference type="Proteomes" id="UP000192591">
    <property type="component" value="Unassembled WGS sequence"/>
</dbReference>